<protein>
    <submittedName>
        <fullName evidence="2">Uncharacterized protein</fullName>
    </submittedName>
</protein>
<gene>
    <name evidence="2" type="ORF">C5Y96_10800</name>
</gene>
<accession>A0A2S8FMB5</accession>
<dbReference type="RefSeq" id="WP_105352998.1">
    <property type="nucleotide sequence ID" value="NZ_PUIA01000035.1"/>
</dbReference>
<organism evidence="2 3">
    <name type="scientific">Blastopirellula marina</name>
    <dbReference type="NCBI Taxonomy" id="124"/>
    <lineage>
        <taxon>Bacteria</taxon>
        <taxon>Pseudomonadati</taxon>
        <taxon>Planctomycetota</taxon>
        <taxon>Planctomycetia</taxon>
        <taxon>Pirellulales</taxon>
        <taxon>Pirellulaceae</taxon>
        <taxon>Blastopirellula</taxon>
    </lineage>
</organism>
<dbReference type="OrthoDB" id="10021150at2"/>
<reference evidence="2 3" key="1">
    <citation type="submission" date="2018-02" db="EMBL/GenBank/DDBJ databases">
        <title>Comparative genomes isolates from brazilian mangrove.</title>
        <authorList>
            <person name="Araujo J.E."/>
            <person name="Taketani R.G."/>
            <person name="Silva M.C.P."/>
            <person name="Loureco M.V."/>
            <person name="Andreote F.D."/>
        </authorList>
    </citation>
    <scope>NUCLEOTIDE SEQUENCE [LARGE SCALE GENOMIC DNA]</scope>
    <source>
        <strain evidence="2 3">HEX-2 MGV</strain>
    </source>
</reference>
<proteinExistence type="predicted"/>
<comment type="caution">
    <text evidence="2">The sequence shown here is derived from an EMBL/GenBank/DDBJ whole genome shotgun (WGS) entry which is preliminary data.</text>
</comment>
<dbReference type="Proteomes" id="UP000240009">
    <property type="component" value="Unassembled WGS sequence"/>
</dbReference>
<feature type="coiled-coil region" evidence="1">
    <location>
        <begin position="88"/>
        <end position="141"/>
    </location>
</feature>
<keyword evidence="1" id="KW-0175">Coiled coil</keyword>
<evidence type="ECO:0000313" key="2">
    <source>
        <dbReference type="EMBL" id="PQO33332.1"/>
    </source>
</evidence>
<dbReference type="EMBL" id="PUIA01000035">
    <property type="protein sequence ID" value="PQO33332.1"/>
    <property type="molecule type" value="Genomic_DNA"/>
</dbReference>
<dbReference type="AlphaFoldDB" id="A0A2S8FMB5"/>
<name>A0A2S8FMB5_9BACT</name>
<sequence length="297" mass="34140">MSNPDVQVLLNYTISVDVTPVAEQNARHFTELMKQTQAETTQILKDAIEERAQIEKTAADIHQQDRLKQLDLLEDIQKQATELVELQQTEQTRILEDANRAREEAERDSLRRLQEQHEKHLETAKEETKEIEHQLAMKKSEQERIELQLLSARQRFGQMDEGVQQQTIAAFRKAQNGGALTRDESSLLRNVGTQQASEFAQKADLARADAAGFTQVFGAAENDTVEQLIRDSTKLKLELDDKREIEVQLNDDLERMETLASRLAEETAAQIKERDERLLQRFIAILEQKYNNESGNF</sequence>
<evidence type="ECO:0000313" key="3">
    <source>
        <dbReference type="Proteomes" id="UP000240009"/>
    </source>
</evidence>
<evidence type="ECO:0000256" key="1">
    <source>
        <dbReference type="SAM" id="Coils"/>
    </source>
</evidence>